<protein>
    <submittedName>
        <fullName evidence="1">Uncharacterized protein</fullName>
    </submittedName>
</protein>
<dbReference type="EMBL" id="CM023485">
    <property type="protein sequence ID" value="KAH6930041.1"/>
    <property type="molecule type" value="Genomic_DNA"/>
</dbReference>
<proteinExistence type="predicted"/>
<gene>
    <name evidence="1" type="ORF">HPB50_008112</name>
</gene>
<sequence length="70" mass="7252">MARFGYGVETSFVSQGGDAQKCGVAAVDSMAAPNKKDGVYSRPVEPPAAIPIAWSSQGHSLEKVASVIKT</sequence>
<evidence type="ECO:0000313" key="2">
    <source>
        <dbReference type="Proteomes" id="UP000821845"/>
    </source>
</evidence>
<dbReference type="Proteomes" id="UP000821845">
    <property type="component" value="Chromosome 5"/>
</dbReference>
<keyword evidence="2" id="KW-1185">Reference proteome</keyword>
<accession>A0ACB7S7L7</accession>
<evidence type="ECO:0000313" key="1">
    <source>
        <dbReference type="EMBL" id="KAH6930041.1"/>
    </source>
</evidence>
<name>A0ACB7S7L7_HYAAI</name>
<organism evidence="1 2">
    <name type="scientific">Hyalomma asiaticum</name>
    <name type="common">Tick</name>
    <dbReference type="NCBI Taxonomy" id="266040"/>
    <lineage>
        <taxon>Eukaryota</taxon>
        <taxon>Metazoa</taxon>
        <taxon>Ecdysozoa</taxon>
        <taxon>Arthropoda</taxon>
        <taxon>Chelicerata</taxon>
        <taxon>Arachnida</taxon>
        <taxon>Acari</taxon>
        <taxon>Parasitiformes</taxon>
        <taxon>Ixodida</taxon>
        <taxon>Ixodoidea</taxon>
        <taxon>Ixodidae</taxon>
        <taxon>Hyalomminae</taxon>
        <taxon>Hyalomma</taxon>
    </lineage>
</organism>
<reference evidence="1" key="1">
    <citation type="submission" date="2020-05" db="EMBL/GenBank/DDBJ databases">
        <title>Large-scale comparative analyses of tick genomes elucidate their genetic diversity and vector capacities.</title>
        <authorList>
            <person name="Jia N."/>
            <person name="Wang J."/>
            <person name="Shi W."/>
            <person name="Du L."/>
            <person name="Sun Y."/>
            <person name="Zhan W."/>
            <person name="Jiang J."/>
            <person name="Wang Q."/>
            <person name="Zhang B."/>
            <person name="Ji P."/>
            <person name="Sakyi L.B."/>
            <person name="Cui X."/>
            <person name="Yuan T."/>
            <person name="Jiang B."/>
            <person name="Yang W."/>
            <person name="Lam T.T.-Y."/>
            <person name="Chang Q."/>
            <person name="Ding S."/>
            <person name="Wang X."/>
            <person name="Zhu J."/>
            <person name="Ruan X."/>
            <person name="Zhao L."/>
            <person name="Wei J."/>
            <person name="Que T."/>
            <person name="Du C."/>
            <person name="Cheng J."/>
            <person name="Dai P."/>
            <person name="Han X."/>
            <person name="Huang E."/>
            <person name="Gao Y."/>
            <person name="Liu J."/>
            <person name="Shao H."/>
            <person name="Ye R."/>
            <person name="Li L."/>
            <person name="Wei W."/>
            <person name="Wang X."/>
            <person name="Wang C."/>
            <person name="Yang T."/>
            <person name="Huo Q."/>
            <person name="Li W."/>
            <person name="Guo W."/>
            <person name="Chen H."/>
            <person name="Zhou L."/>
            <person name="Ni X."/>
            <person name="Tian J."/>
            <person name="Zhou Y."/>
            <person name="Sheng Y."/>
            <person name="Liu T."/>
            <person name="Pan Y."/>
            <person name="Xia L."/>
            <person name="Li J."/>
            <person name="Zhao F."/>
            <person name="Cao W."/>
        </authorList>
    </citation>
    <scope>NUCLEOTIDE SEQUENCE</scope>
    <source>
        <strain evidence="1">Hyas-2018</strain>
    </source>
</reference>
<comment type="caution">
    <text evidence="1">The sequence shown here is derived from an EMBL/GenBank/DDBJ whole genome shotgun (WGS) entry which is preliminary data.</text>
</comment>